<proteinExistence type="predicted"/>
<name>A0ABW8JN94_9GAMM</name>
<dbReference type="SUPFAM" id="SSF56529">
    <property type="entry name" value="FAH"/>
    <property type="match status" value="1"/>
</dbReference>
<organism evidence="3 4">
    <name type="scientific">Dyella jejuensis</name>
    <dbReference type="NCBI Taxonomy" id="1432009"/>
    <lineage>
        <taxon>Bacteria</taxon>
        <taxon>Pseudomonadati</taxon>
        <taxon>Pseudomonadota</taxon>
        <taxon>Gammaproteobacteria</taxon>
        <taxon>Lysobacterales</taxon>
        <taxon>Rhodanobacteraceae</taxon>
        <taxon>Dyella</taxon>
    </lineage>
</organism>
<sequence length="273" mass="29618">MVETRRIVLQGTTVEVLRDGDVLRAPDGRTVRADEAIHLPPCVPTKIICAHLNFMNRVVELKTISPDTPSYFQKPTSALNSHKGQVVRPQGCKYLNYEGEVGIVVGRTCRNVRMADAEHYIEGYTIANDFGLHDFRETDRGSMVRVKGADTLGPLGPGLVRGWHPEGKVLRTRVNGKVMQEASLDDLIWSMAYLLADLSRTHTFFPGDVILTGTPANSRPVQPGDVVTVAVDGLGELENHIVEGASGISNECGSPPVDSVVVRGVALGEGLKE</sequence>
<evidence type="ECO:0000313" key="4">
    <source>
        <dbReference type="Proteomes" id="UP001620461"/>
    </source>
</evidence>
<dbReference type="PANTHER" id="PTHR11820:SF114">
    <property type="entry name" value="4-HYDROXYPHENYLACETATE CATABOLISM PROTEIN"/>
    <property type="match status" value="1"/>
</dbReference>
<reference evidence="3 4" key="1">
    <citation type="submission" date="2020-10" db="EMBL/GenBank/DDBJ databases">
        <title>Phylogeny of dyella-like bacteria.</title>
        <authorList>
            <person name="Fu J."/>
        </authorList>
    </citation>
    <scope>NUCLEOTIDE SEQUENCE [LARGE SCALE GENOMIC DNA]</scope>
    <source>
        <strain evidence="3 4">JP1</strain>
    </source>
</reference>
<dbReference type="Pfam" id="PF01557">
    <property type="entry name" value="FAA_hydrolase"/>
    <property type="match status" value="1"/>
</dbReference>
<evidence type="ECO:0000259" key="2">
    <source>
        <dbReference type="Pfam" id="PF01557"/>
    </source>
</evidence>
<comment type="caution">
    <text evidence="3">The sequence shown here is derived from an EMBL/GenBank/DDBJ whole genome shotgun (WGS) entry which is preliminary data.</text>
</comment>
<keyword evidence="1" id="KW-0479">Metal-binding</keyword>
<dbReference type="PANTHER" id="PTHR11820">
    <property type="entry name" value="ACYLPYRUVASE"/>
    <property type="match status" value="1"/>
</dbReference>
<keyword evidence="3" id="KW-0378">Hydrolase</keyword>
<dbReference type="Gene3D" id="3.90.850.10">
    <property type="entry name" value="Fumarylacetoacetase-like, C-terminal domain"/>
    <property type="match status" value="1"/>
</dbReference>
<feature type="domain" description="Fumarylacetoacetase-like C-terminal" evidence="2">
    <location>
        <begin position="46"/>
        <end position="242"/>
    </location>
</feature>
<accession>A0ABW8JN94</accession>
<keyword evidence="4" id="KW-1185">Reference proteome</keyword>
<dbReference type="GO" id="GO:0016787">
    <property type="term" value="F:hydrolase activity"/>
    <property type="evidence" value="ECO:0007669"/>
    <property type="project" value="UniProtKB-KW"/>
</dbReference>
<evidence type="ECO:0000256" key="1">
    <source>
        <dbReference type="ARBA" id="ARBA00022723"/>
    </source>
</evidence>
<protein>
    <submittedName>
        <fullName evidence="3">Fumarylacetoacetate hydrolase family protein</fullName>
    </submittedName>
</protein>
<dbReference type="Proteomes" id="UP001620461">
    <property type="component" value="Unassembled WGS sequence"/>
</dbReference>
<gene>
    <name evidence="3" type="ORF">ISP15_13370</name>
</gene>
<evidence type="ECO:0000313" key="3">
    <source>
        <dbReference type="EMBL" id="MFK2901327.1"/>
    </source>
</evidence>
<dbReference type="InterPro" id="IPR036663">
    <property type="entry name" value="Fumarylacetoacetase_C_sf"/>
</dbReference>
<dbReference type="EMBL" id="JADIKJ010000015">
    <property type="protein sequence ID" value="MFK2901327.1"/>
    <property type="molecule type" value="Genomic_DNA"/>
</dbReference>
<dbReference type="InterPro" id="IPR011234">
    <property type="entry name" value="Fumarylacetoacetase-like_C"/>
</dbReference>